<reference evidence="2" key="1">
    <citation type="journal article" date="2014" name="Int. J. Syst. Evol. Microbiol.">
        <title>Complete genome sequence of Corynebacterium casei LMG S-19264T (=DSM 44701T), isolated from a smear-ripened cheese.</title>
        <authorList>
            <consortium name="US DOE Joint Genome Institute (JGI-PGF)"/>
            <person name="Walter F."/>
            <person name="Albersmeier A."/>
            <person name="Kalinowski J."/>
            <person name="Ruckert C."/>
        </authorList>
    </citation>
    <scope>NUCLEOTIDE SEQUENCE</scope>
    <source>
        <strain evidence="2">JCM 12289</strain>
    </source>
</reference>
<accession>A0AAV3SFZ9</accession>
<dbReference type="GeneID" id="71763765"/>
<feature type="compositionally biased region" description="Basic and acidic residues" evidence="1">
    <location>
        <begin position="117"/>
        <end position="127"/>
    </location>
</feature>
<reference evidence="3" key="2">
    <citation type="submission" date="2022-04" db="EMBL/GenBank/DDBJ databases">
        <title>Sequencing and genomic assembly of Halococcus dombrowskii.</title>
        <authorList>
            <person name="Lim S.W."/>
            <person name="MacLea K.S."/>
        </authorList>
    </citation>
    <scope>NUCLEOTIDE SEQUENCE</scope>
    <source>
        <strain evidence="3">H4</strain>
        <plasmid evidence="3">unnamed3</plasmid>
    </source>
</reference>
<dbReference type="EMBL" id="BAAADN010000024">
    <property type="protein sequence ID" value="GAA0460102.1"/>
    <property type="molecule type" value="Genomic_DNA"/>
</dbReference>
<dbReference type="Proteomes" id="UP001500962">
    <property type="component" value="Unassembled WGS sequence"/>
</dbReference>
<evidence type="ECO:0000313" key="5">
    <source>
        <dbReference type="Proteomes" id="UP001500962"/>
    </source>
</evidence>
<evidence type="ECO:0000313" key="3">
    <source>
        <dbReference type="EMBL" id="UOO97144.1"/>
    </source>
</evidence>
<evidence type="ECO:0000313" key="2">
    <source>
        <dbReference type="EMBL" id="GAA0460102.1"/>
    </source>
</evidence>
<reference evidence="2" key="3">
    <citation type="submission" date="2023-12" db="EMBL/GenBank/DDBJ databases">
        <authorList>
            <person name="Sun Q."/>
            <person name="Inoue M."/>
        </authorList>
    </citation>
    <scope>NUCLEOTIDE SEQUENCE</scope>
    <source>
        <strain evidence="2">JCM 12289</strain>
    </source>
</reference>
<keyword evidence="4" id="KW-1185">Reference proteome</keyword>
<evidence type="ECO:0008006" key="6">
    <source>
        <dbReference type="Google" id="ProtNLM"/>
    </source>
</evidence>
<organism evidence="2 5">
    <name type="scientific">Halococcus dombrowskii</name>
    <dbReference type="NCBI Taxonomy" id="179637"/>
    <lineage>
        <taxon>Archaea</taxon>
        <taxon>Methanobacteriati</taxon>
        <taxon>Methanobacteriota</taxon>
        <taxon>Stenosarchaea group</taxon>
        <taxon>Halobacteria</taxon>
        <taxon>Halobacteriales</taxon>
        <taxon>Halococcaceae</taxon>
        <taxon>Halococcus</taxon>
    </lineage>
</organism>
<dbReference type="AlphaFoldDB" id="A0AAV3SFZ9"/>
<keyword evidence="3" id="KW-0614">Plasmid</keyword>
<dbReference type="KEGG" id="hdo:MUK72_17915"/>
<geneLocation type="plasmid" evidence="3 4">
    <name>unnamed3</name>
</geneLocation>
<evidence type="ECO:0000256" key="1">
    <source>
        <dbReference type="SAM" id="MobiDB-lite"/>
    </source>
</evidence>
<protein>
    <recommendedName>
        <fullName evidence="6">SWIM-type domain-containing protein</fullName>
    </recommendedName>
</protein>
<sequence>MSTRILTVARLVKDEINGIEIEGDAFGKLLDSLGIMPKIEQRGIVTSAKPGDDDTRAYIVDKHTVPGIDGTTQVYACTCPDFKFHQVHEHRDEIHDDPEAGFESLDQCKHGDAVAFEDRTADDRDTDQQGFGAFSGSNAQDD</sequence>
<evidence type="ECO:0000313" key="4">
    <source>
        <dbReference type="Proteomes" id="UP000830542"/>
    </source>
</evidence>
<gene>
    <name evidence="2" type="ORF">GCM10008985_15650</name>
    <name evidence="3" type="ORF">MUK72_17915</name>
</gene>
<proteinExistence type="predicted"/>
<dbReference type="Proteomes" id="UP000830542">
    <property type="component" value="Plasmid unnamed3"/>
</dbReference>
<feature type="region of interest" description="Disordered" evidence="1">
    <location>
        <begin position="117"/>
        <end position="142"/>
    </location>
</feature>
<dbReference type="EMBL" id="CP095008">
    <property type="protein sequence ID" value="UOO97144.1"/>
    <property type="molecule type" value="Genomic_DNA"/>
</dbReference>
<dbReference type="RefSeq" id="WP_244706522.1">
    <property type="nucleotide sequence ID" value="NZ_BAAADN010000024.1"/>
</dbReference>
<name>A0AAV3SFZ9_HALDO</name>